<comment type="caution">
    <text evidence="1">The sequence shown here is derived from an EMBL/GenBank/DDBJ whole genome shotgun (WGS) entry which is preliminary data.</text>
</comment>
<accession>A0A976IDP9</accession>
<dbReference type="EMBL" id="SHOA02000016">
    <property type="protein sequence ID" value="TDH68548.1"/>
    <property type="molecule type" value="Genomic_DNA"/>
</dbReference>
<keyword evidence="2" id="KW-1185">Reference proteome</keyword>
<organism evidence="1 2">
    <name type="scientific">Bremia lactucae</name>
    <name type="common">Lettuce downy mildew</name>
    <dbReference type="NCBI Taxonomy" id="4779"/>
    <lineage>
        <taxon>Eukaryota</taxon>
        <taxon>Sar</taxon>
        <taxon>Stramenopiles</taxon>
        <taxon>Oomycota</taxon>
        <taxon>Peronosporomycetes</taxon>
        <taxon>Peronosporales</taxon>
        <taxon>Peronosporaceae</taxon>
        <taxon>Bremia</taxon>
    </lineage>
</organism>
<proteinExistence type="predicted"/>
<gene>
    <name evidence="1" type="ORF">CCR75_000338</name>
</gene>
<name>A0A976IDP9_BRELC</name>
<protein>
    <submittedName>
        <fullName evidence="1">Uncharacterized protein</fullName>
    </submittedName>
</protein>
<dbReference type="AlphaFoldDB" id="A0A976IDP9"/>
<evidence type="ECO:0000313" key="1">
    <source>
        <dbReference type="EMBL" id="TDH68548.1"/>
    </source>
</evidence>
<dbReference type="Proteomes" id="UP000294530">
    <property type="component" value="Unassembled WGS sequence"/>
</dbReference>
<dbReference type="RefSeq" id="XP_067818047.1">
    <property type="nucleotide sequence ID" value="XM_067958446.1"/>
</dbReference>
<sequence length="99" mass="10737">MIFIARKAHLLPTSPFSSSVGAYVDGVCLCVPVRDLLASELRFPLFVTLLHAPLSTFLSGVFALCFELWHSSIASSVSVLYFFVAGSPLQSQTLSIMLV</sequence>
<dbReference type="KEGG" id="blac:94344117"/>
<dbReference type="GeneID" id="94344117"/>
<reference evidence="1 2" key="1">
    <citation type="journal article" date="2021" name="Genome Biol.">
        <title>AFLAP: assembly-free linkage analysis pipeline using k-mers from genome sequencing data.</title>
        <authorList>
            <person name="Fletcher K."/>
            <person name="Zhang L."/>
            <person name="Gil J."/>
            <person name="Han R."/>
            <person name="Cavanaugh K."/>
            <person name="Michelmore R."/>
        </authorList>
    </citation>
    <scope>NUCLEOTIDE SEQUENCE [LARGE SCALE GENOMIC DNA]</scope>
    <source>
        <strain evidence="1 2">SF5</strain>
    </source>
</reference>
<evidence type="ECO:0000313" key="2">
    <source>
        <dbReference type="Proteomes" id="UP000294530"/>
    </source>
</evidence>